<keyword evidence="2" id="KW-1185">Reference proteome</keyword>
<dbReference type="RefSeq" id="WP_158764557.1">
    <property type="nucleotide sequence ID" value="NZ_CP047045.1"/>
</dbReference>
<dbReference type="Proteomes" id="UP000431269">
    <property type="component" value="Chromosome"/>
</dbReference>
<reference evidence="2" key="1">
    <citation type="submission" date="2019-12" db="EMBL/GenBank/DDBJ databases">
        <title>Complete genome of Terracaulis silvestris 0127_4.</title>
        <authorList>
            <person name="Vieira S."/>
            <person name="Riedel T."/>
            <person name="Sproer C."/>
            <person name="Pascual J."/>
            <person name="Boedeker C."/>
            <person name="Overmann J."/>
        </authorList>
    </citation>
    <scope>NUCLEOTIDE SEQUENCE [LARGE SCALE GENOMIC DNA]</scope>
    <source>
        <strain evidence="2">0127_4</strain>
    </source>
</reference>
<proteinExistence type="predicted"/>
<dbReference type="AlphaFoldDB" id="A0A6I6MG22"/>
<evidence type="ECO:0000313" key="1">
    <source>
        <dbReference type="EMBL" id="QGZ93555.1"/>
    </source>
</evidence>
<organism evidence="1 2">
    <name type="scientific">Terricaulis silvestris</name>
    <dbReference type="NCBI Taxonomy" id="2686094"/>
    <lineage>
        <taxon>Bacteria</taxon>
        <taxon>Pseudomonadati</taxon>
        <taxon>Pseudomonadota</taxon>
        <taxon>Alphaproteobacteria</taxon>
        <taxon>Caulobacterales</taxon>
        <taxon>Caulobacteraceae</taxon>
        <taxon>Terricaulis</taxon>
    </lineage>
</organism>
<dbReference type="EMBL" id="CP047045">
    <property type="protein sequence ID" value="QGZ93555.1"/>
    <property type="molecule type" value="Genomic_DNA"/>
</dbReference>
<gene>
    <name evidence="1" type="ORF">DSM104635_00367</name>
</gene>
<name>A0A6I6MG22_9CAUL</name>
<sequence>MSRPKRARNRKTIVREMALRKRPVQVGDEVQLMNLVQYVVFCLKLKMMKPDLAAENALKDFFAQIGASEHQGVLLAPTLLSNEDWAAREAARNANATPPARDDDEDRS</sequence>
<evidence type="ECO:0000313" key="2">
    <source>
        <dbReference type="Proteomes" id="UP000431269"/>
    </source>
</evidence>
<protein>
    <submittedName>
        <fullName evidence="1">Uncharacterized protein</fullName>
    </submittedName>
</protein>
<accession>A0A6I6MG22</accession>
<dbReference type="KEGG" id="tsv:DSM104635_00367"/>